<evidence type="ECO:0000256" key="2">
    <source>
        <dbReference type="ARBA" id="ARBA00023315"/>
    </source>
</evidence>
<evidence type="ECO:0000313" key="4">
    <source>
        <dbReference type="EMBL" id="GEK88507.1"/>
    </source>
</evidence>
<dbReference type="GO" id="GO:0016747">
    <property type="term" value="F:acyltransferase activity, transferring groups other than amino-acyl groups"/>
    <property type="evidence" value="ECO:0007669"/>
    <property type="project" value="InterPro"/>
</dbReference>
<dbReference type="Proteomes" id="UP000321425">
    <property type="component" value="Unassembled WGS sequence"/>
</dbReference>
<dbReference type="SUPFAM" id="SSF55729">
    <property type="entry name" value="Acyl-CoA N-acyltransferases (Nat)"/>
    <property type="match status" value="1"/>
</dbReference>
<dbReference type="EMBL" id="FOBL01000019">
    <property type="protein sequence ID" value="SEL99517.1"/>
    <property type="molecule type" value="Genomic_DNA"/>
</dbReference>
<dbReference type="PROSITE" id="PS51186">
    <property type="entry name" value="GNAT"/>
    <property type="match status" value="1"/>
</dbReference>
<keyword evidence="1 5" id="KW-0808">Transferase</keyword>
<keyword evidence="2" id="KW-0012">Acyltransferase</keyword>
<sequence length="186" mass="21253">MIREARKEDAEAITDLFKVILTDMELPVMQESRWDELKPALVEAAKQERFRHNYRNAVVKEVEGHVAGFFFGYKGGSVSDSYEPIETILKEYGLPVFETYDEEESIDGEWYLDSLVTHQAYRGQGIGKELLEATFVRAKESGLPVIALNVDHQNPQAKALYARLGFKKTGEVVLANHDYDHMQKQL</sequence>
<dbReference type="PANTHER" id="PTHR43420:SF52">
    <property type="entry name" value="N-ACETYLTRANSFERASE YODP"/>
    <property type="match status" value="1"/>
</dbReference>
<dbReference type="PANTHER" id="PTHR43420">
    <property type="entry name" value="ACETYLTRANSFERASE"/>
    <property type="match status" value="1"/>
</dbReference>
<dbReference type="RefSeq" id="WP_091488539.1">
    <property type="nucleotide sequence ID" value="NZ_BJUX01000004.1"/>
</dbReference>
<evidence type="ECO:0000313" key="7">
    <source>
        <dbReference type="Proteomes" id="UP000321425"/>
    </source>
</evidence>
<dbReference type="Pfam" id="PF00583">
    <property type="entry name" value="Acetyltransf_1"/>
    <property type="match status" value="1"/>
</dbReference>
<evidence type="ECO:0000259" key="3">
    <source>
        <dbReference type="PROSITE" id="PS51186"/>
    </source>
</evidence>
<evidence type="ECO:0000313" key="6">
    <source>
        <dbReference type="Proteomes" id="UP000198548"/>
    </source>
</evidence>
<proteinExistence type="predicted"/>
<keyword evidence="7" id="KW-1185">Reference proteome</keyword>
<dbReference type="InterPro" id="IPR000182">
    <property type="entry name" value="GNAT_dom"/>
</dbReference>
<dbReference type="EMBL" id="BJUX01000004">
    <property type="protein sequence ID" value="GEK88507.1"/>
    <property type="molecule type" value="Genomic_DNA"/>
</dbReference>
<dbReference type="InterPro" id="IPR050680">
    <property type="entry name" value="YpeA/RimI_acetyltransf"/>
</dbReference>
<name>A0A1H7USU7_9LACT</name>
<dbReference type="AlphaFoldDB" id="A0A1H7USU7"/>
<dbReference type="InterPro" id="IPR016181">
    <property type="entry name" value="Acyl_CoA_acyltransferase"/>
</dbReference>
<dbReference type="Gene3D" id="3.40.630.30">
    <property type="match status" value="1"/>
</dbReference>
<evidence type="ECO:0000256" key="1">
    <source>
        <dbReference type="ARBA" id="ARBA00022679"/>
    </source>
</evidence>
<dbReference type="STRING" id="426703.SAMN04488100_11931"/>
<dbReference type="Proteomes" id="UP000198548">
    <property type="component" value="Unassembled WGS sequence"/>
</dbReference>
<gene>
    <name evidence="4" type="ORF">APU01nite_05460</name>
    <name evidence="5" type="ORF">SAMN04488100_11931</name>
</gene>
<dbReference type="CDD" id="cd04301">
    <property type="entry name" value="NAT_SF"/>
    <property type="match status" value="1"/>
</dbReference>
<reference evidence="5 6" key="1">
    <citation type="submission" date="2016-10" db="EMBL/GenBank/DDBJ databases">
        <authorList>
            <person name="de Groot N.N."/>
        </authorList>
    </citation>
    <scope>NUCLEOTIDE SEQUENCE [LARGE SCALE GENOMIC DNA]</scope>
    <source>
        <strain evidence="5 6">DSM 19182</strain>
    </source>
</reference>
<evidence type="ECO:0000313" key="5">
    <source>
        <dbReference type="EMBL" id="SEL99517.1"/>
    </source>
</evidence>
<organism evidence="5 6">
    <name type="scientific">Alkalibacterium putridalgicola</name>
    <dbReference type="NCBI Taxonomy" id="426703"/>
    <lineage>
        <taxon>Bacteria</taxon>
        <taxon>Bacillati</taxon>
        <taxon>Bacillota</taxon>
        <taxon>Bacilli</taxon>
        <taxon>Lactobacillales</taxon>
        <taxon>Carnobacteriaceae</taxon>
        <taxon>Alkalibacterium</taxon>
    </lineage>
</organism>
<accession>A0A1H7USU7</accession>
<dbReference type="OrthoDB" id="5319888at2"/>
<feature type="domain" description="N-acetyltransferase" evidence="3">
    <location>
        <begin position="1"/>
        <end position="186"/>
    </location>
</feature>
<reference evidence="4 7" key="2">
    <citation type="submission" date="2019-07" db="EMBL/GenBank/DDBJ databases">
        <title>Whole genome shotgun sequence of Alkalibacterium putridalgicola NBRC 103243.</title>
        <authorList>
            <person name="Hosoyama A."/>
            <person name="Uohara A."/>
            <person name="Ohji S."/>
            <person name="Ichikawa N."/>
        </authorList>
    </citation>
    <scope>NUCLEOTIDE SEQUENCE [LARGE SCALE GENOMIC DNA]</scope>
    <source>
        <strain evidence="4 7">NBRC 103243</strain>
    </source>
</reference>
<protein>
    <submittedName>
        <fullName evidence="5">Acetyltransferase (GNAT) family protein</fullName>
    </submittedName>
    <submittedName>
        <fullName evidence="4">N-acetyltransferase</fullName>
    </submittedName>
</protein>